<dbReference type="OrthoDB" id="75290at2759"/>
<dbReference type="SUPFAM" id="SSF48403">
    <property type="entry name" value="Ankyrin repeat"/>
    <property type="match status" value="1"/>
</dbReference>
<dbReference type="Pfam" id="PF13637">
    <property type="entry name" value="Ank_4"/>
    <property type="match status" value="1"/>
</dbReference>
<reference evidence="2 3" key="1">
    <citation type="journal article" date="2013" name="PLoS Genet.">
        <title>Distinctive expansion of potential virulence genes in the genome of the oomycete fish pathogen Saprolegnia parasitica.</title>
        <authorList>
            <person name="Jiang R.H."/>
            <person name="de Bruijn I."/>
            <person name="Haas B.J."/>
            <person name="Belmonte R."/>
            <person name="Lobach L."/>
            <person name="Christie J."/>
            <person name="van den Ackerveken G."/>
            <person name="Bottin A."/>
            <person name="Bulone V."/>
            <person name="Diaz-Moreno S.M."/>
            <person name="Dumas B."/>
            <person name="Fan L."/>
            <person name="Gaulin E."/>
            <person name="Govers F."/>
            <person name="Grenville-Briggs L.J."/>
            <person name="Horner N.R."/>
            <person name="Levin J.Z."/>
            <person name="Mammella M."/>
            <person name="Meijer H.J."/>
            <person name="Morris P."/>
            <person name="Nusbaum C."/>
            <person name="Oome S."/>
            <person name="Phillips A.J."/>
            <person name="van Rooyen D."/>
            <person name="Rzeszutek E."/>
            <person name="Saraiva M."/>
            <person name="Secombes C.J."/>
            <person name="Seidl M.F."/>
            <person name="Snel B."/>
            <person name="Stassen J.H."/>
            <person name="Sykes S."/>
            <person name="Tripathy S."/>
            <person name="van den Berg H."/>
            <person name="Vega-Arreguin J.C."/>
            <person name="Wawra S."/>
            <person name="Young S.K."/>
            <person name="Zeng Q."/>
            <person name="Dieguez-Uribeondo J."/>
            <person name="Russ C."/>
            <person name="Tyler B.M."/>
            <person name="van West P."/>
        </authorList>
    </citation>
    <scope>NUCLEOTIDE SEQUENCE [LARGE SCALE GENOMIC DNA]</scope>
    <source>
        <strain evidence="2 3">CBS 223.65</strain>
    </source>
</reference>
<dbReference type="KEGG" id="spar:SPRG_03274"/>
<accession>A0A067CZV5</accession>
<evidence type="ECO:0000313" key="2">
    <source>
        <dbReference type="EMBL" id="KDO32056.1"/>
    </source>
</evidence>
<dbReference type="EMBL" id="KK583196">
    <property type="protein sequence ID" value="KDO32056.1"/>
    <property type="molecule type" value="Genomic_DNA"/>
</dbReference>
<dbReference type="Gene3D" id="1.25.40.20">
    <property type="entry name" value="Ankyrin repeat-containing domain"/>
    <property type="match status" value="1"/>
</dbReference>
<organism evidence="2 3">
    <name type="scientific">Saprolegnia parasitica (strain CBS 223.65)</name>
    <dbReference type="NCBI Taxonomy" id="695850"/>
    <lineage>
        <taxon>Eukaryota</taxon>
        <taxon>Sar</taxon>
        <taxon>Stramenopiles</taxon>
        <taxon>Oomycota</taxon>
        <taxon>Saprolegniomycetes</taxon>
        <taxon>Saprolegniales</taxon>
        <taxon>Saprolegniaceae</taxon>
        <taxon>Saprolegnia</taxon>
    </lineage>
</organism>
<evidence type="ECO:0000313" key="3">
    <source>
        <dbReference type="Proteomes" id="UP000030745"/>
    </source>
</evidence>
<feature type="region of interest" description="Disordered" evidence="1">
    <location>
        <begin position="197"/>
        <end position="232"/>
    </location>
</feature>
<sequence>MAGKPKEYPALLAHDVVCNDAHADLLGRMQPSARFNADLVTESPTVPFTYTRRYLVMTTSGLRTHTISESCEHPRSRGRCDAALRVPLRFVDMIQCKPTIGNGVEWFMVRVQWTDKSSDTWMHAADVRQEHRNLLQQLFMATLNSWQRVDKVLPASWEAYPAEDRLWLDDPLVASWLQTAQPIKVQPPDDVQATLKRPAAPLGTHSKRMKPPLPDDTESDDSMDEQSEHEPTPAAVVDMVDEAVCNLSMLELKAKHFSALPSPPPVSVACPCGLVADDDDAYLGLWFVCANKHCGRAMHAVCTSPAARFCARCEPRPRRTLSAIDLVLAAQVNAVHLLRAEKDVPLEGSLLHECILAAADAGAIDALQYLLARSPKAQWHSIVDDFGRNPLHLAIAHRHASAVEHMVSQRPLLLLATDAFQQSGMELLLYELPGVFLRLVQQLPFLLQISDDKNNTMAHMLCRALPQTDFAALVNVMPYNLFVSSNDDGETPLMRACQHPDLGAQHLRVLALPTDWWFVTDRNGHGPLHHLLMAGNGHLLLHVERSVVLETPDLYTCAMQRGQTMAVAMLLRHFDARLLEREGADQLWPIVLAPTSAFVLQLLKHHTRAQLQYVHDAAAVAPDAVRTLVHRMATDASILTFLDQLVAAETNLLAAPFFVRYQHLLGLDAKLSQLRNVLTLPRSAVGVIITAPDEASCWAALLLAAGSISNWREPITLCTPSRRFVSSDDAFWSMLWPQLLAARVLDELHPATMLVLGKLVGHLVCMQKTLPPTPTMSMDLFRCLVDKPNAMSAAYLAKRADRHVLETAASAFRQQLFRLVPLDQWTAPELYVLMFRVPRDVAAWRAQVQHQPGVEPHTNETIQMWWRVVNALPTPVYSMLHVIVGGGPWMLGINTISTTLGPREVTLSADIATEKDLTDALTLALRAA</sequence>
<evidence type="ECO:0000256" key="1">
    <source>
        <dbReference type="SAM" id="MobiDB-lite"/>
    </source>
</evidence>
<dbReference type="Proteomes" id="UP000030745">
    <property type="component" value="Unassembled WGS sequence"/>
</dbReference>
<feature type="compositionally biased region" description="Acidic residues" evidence="1">
    <location>
        <begin position="215"/>
        <end position="225"/>
    </location>
</feature>
<dbReference type="OMA" id="ISESCEH"/>
<dbReference type="RefSeq" id="XP_012197244.1">
    <property type="nucleotide sequence ID" value="XM_012341854.1"/>
</dbReference>
<gene>
    <name evidence="2" type="ORF">SPRG_03274</name>
</gene>
<dbReference type="InterPro" id="IPR036770">
    <property type="entry name" value="Ankyrin_rpt-contain_sf"/>
</dbReference>
<dbReference type="AlphaFoldDB" id="A0A067CZV5"/>
<keyword evidence="3" id="KW-1185">Reference proteome</keyword>
<name>A0A067CZV5_SAPPC</name>
<dbReference type="VEuPathDB" id="FungiDB:SPRG_03274"/>
<dbReference type="GeneID" id="24125790"/>
<proteinExistence type="predicted"/>
<protein>
    <submittedName>
        <fullName evidence="2">Uncharacterized protein</fullName>
    </submittedName>
</protein>
<dbReference type="InterPro" id="IPR002110">
    <property type="entry name" value="Ankyrin_rpt"/>
</dbReference>